<dbReference type="SMART" id="SM00220">
    <property type="entry name" value="S_TKc"/>
    <property type="match status" value="1"/>
</dbReference>
<organism evidence="2 3">
    <name type="scientific">Acaulospora morrowiae</name>
    <dbReference type="NCBI Taxonomy" id="94023"/>
    <lineage>
        <taxon>Eukaryota</taxon>
        <taxon>Fungi</taxon>
        <taxon>Fungi incertae sedis</taxon>
        <taxon>Mucoromycota</taxon>
        <taxon>Glomeromycotina</taxon>
        <taxon>Glomeromycetes</taxon>
        <taxon>Diversisporales</taxon>
        <taxon>Acaulosporaceae</taxon>
        <taxon>Acaulospora</taxon>
    </lineage>
</organism>
<dbReference type="OrthoDB" id="6718656at2759"/>
<dbReference type="PROSITE" id="PS50011">
    <property type="entry name" value="PROTEIN_KINASE_DOM"/>
    <property type="match status" value="1"/>
</dbReference>
<proteinExistence type="predicted"/>
<evidence type="ECO:0000313" key="2">
    <source>
        <dbReference type="EMBL" id="CAG8584020.1"/>
    </source>
</evidence>
<feature type="domain" description="Protein kinase" evidence="1">
    <location>
        <begin position="29"/>
        <end position="226"/>
    </location>
</feature>
<reference evidence="2" key="1">
    <citation type="submission" date="2021-06" db="EMBL/GenBank/DDBJ databases">
        <authorList>
            <person name="Kallberg Y."/>
            <person name="Tangrot J."/>
            <person name="Rosling A."/>
        </authorList>
    </citation>
    <scope>NUCLEOTIDE SEQUENCE</scope>
    <source>
        <strain evidence="2">CL551</strain>
    </source>
</reference>
<name>A0A9N9G4D9_9GLOM</name>
<evidence type="ECO:0000313" key="3">
    <source>
        <dbReference type="Proteomes" id="UP000789342"/>
    </source>
</evidence>
<dbReference type="InterPro" id="IPR011009">
    <property type="entry name" value="Kinase-like_dom_sf"/>
</dbReference>
<protein>
    <submittedName>
        <fullName evidence="2">12054_t:CDS:1</fullName>
    </submittedName>
</protein>
<dbReference type="Gene3D" id="1.10.510.10">
    <property type="entry name" value="Transferase(Phosphotransferase) domain 1"/>
    <property type="match status" value="1"/>
</dbReference>
<feature type="non-terminal residue" evidence="2">
    <location>
        <position position="226"/>
    </location>
</feature>
<gene>
    <name evidence="2" type="ORF">AMORRO_LOCUS7040</name>
</gene>
<dbReference type="GO" id="GO:0004674">
    <property type="term" value="F:protein serine/threonine kinase activity"/>
    <property type="evidence" value="ECO:0007669"/>
    <property type="project" value="TreeGrafter"/>
</dbReference>
<dbReference type="PANTHER" id="PTHR44167:SF24">
    <property type="entry name" value="SERINE_THREONINE-PROTEIN KINASE CHK2"/>
    <property type="match status" value="1"/>
</dbReference>
<dbReference type="AlphaFoldDB" id="A0A9N9G4D9"/>
<comment type="caution">
    <text evidence="2">The sequence shown here is derived from an EMBL/GenBank/DDBJ whole genome shotgun (WGS) entry which is preliminary data.</text>
</comment>
<dbReference type="PANTHER" id="PTHR44167">
    <property type="entry name" value="OVARIAN-SPECIFIC SERINE/THREONINE-PROTEIN KINASE LOK-RELATED"/>
    <property type="match status" value="1"/>
</dbReference>
<dbReference type="SUPFAM" id="SSF56112">
    <property type="entry name" value="Protein kinase-like (PK-like)"/>
    <property type="match status" value="1"/>
</dbReference>
<evidence type="ECO:0000259" key="1">
    <source>
        <dbReference type="PROSITE" id="PS50011"/>
    </source>
</evidence>
<dbReference type="InterPro" id="IPR000719">
    <property type="entry name" value="Prot_kinase_dom"/>
</dbReference>
<dbReference type="GO" id="GO:0005634">
    <property type="term" value="C:nucleus"/>
    <property type="evidence" value="ECO:0007669"/>
    <property type="project" value="TreeGrafter"/>
</dbReference>
<dbReference type="EMBL" id="CAJVPV010005062">
    <property type="protein sequence ID" value="CAG8584020.1"/>
    <property type="molecule type" value="Genomic_DNA"/>
</dbReference>
<dbReference type="Proteomes" id="UP000789342">
    <property type="component" value="Unassembled WGS sequence"/>
</dbReference>
<keyword evidence="3" id="KW-1185">Reference proteome</keyword>
<sequence length="226" mass="25915">GNLNIDNLIKSTHGNNPKNRLEWIPFEEFADIQQVTEGGFSTIFTALWVKGRITGYSEVGFDRAGSEKIVLKFLKDSQNINSVFIKELNNIALTQPNSNRYIIQSYGVSQDPNTKNYIFVMPYIEHGSLREYLFKHFDDVKWMDWGKSKGSKVNFLKSLVMGIKWIHQKNIIHRDLHSGNILVHQKNILRGNKLVDQENYSLITDLGLSRPADKDPGTEFLEGSQE</sequence>
<dbReference type="GO" id="GO:0005524">
    <property type="term" value="F:ATP binding"/>
    <property type="evidence" value="ECO:0007669"/>
    <property type="project" value="InterPro"/>
</dbReference>
<dbReference type="GO" id="GO:0044773">
    <property type="term" value="P:mitotic DNA damage checkpoint signaling"/>
    <property type="evidence" value="ECO:0007669"/>
    <property type="project" value="TreeGrafter"/>
</dbReference>
<dbReference type="InterPro" id="IPR001245">
    <property type="entry name" value="Ser-Thr/Tyr_kinase_cat_dom"/>
</dbReference>
<accession>A0A9N9G4D9</accession>
<dbReference type="Pfam" id="PF07714">
    <property type="entry name" value="PK_Tyr_Ser-Thr"/>
    <property type="match status" value="1"/>
</dbReference>